<keyword evidence="2" id="KW-1185">Reference proteome</keyword>
<dbReference type="AlphaFoldDB" id="A0A1I7U3J2"/>
<dbReference type="WBParaSite" id="Csp11.Scaffold629.g14488.t1">
    <property type="protein sequence ID" value="Csp11.Scaffold629.g14488.t1"/>
    <property type="gene ID" value="Csp11.Scaffold629.g14488"/>
</dbReference>
<accession>A0A1I7U3J2</accession>
<feature type="signal peptide" evidence="1">
    <location>
        <begin position="1"/>
        <end position="25"/>
    </location>
</feature>
<protein>
    <submittedName>
        <fullName evidence="3">Uncharacterized protein</fullName>
    </submittedName>
</protein>
<name>A0A1I7U3J2_9PELO</name>
<evidence type="ECO:0000313" key="2">
    <source>
        <dbReference type="Proteomes" id="UP000095282"/>
    </source>
</evidence>
<organism evidence="2 3">
    <name type="scientific">Caenorhabditis tropicalis</name>
    <dbReference type="NCBI Taxonomy" id="1561998"/>
    <lineage>
        <taxon>Eukaryota</taxon>
        <taxon>Metazoa</taxon>
        <taxon>Ecdysozoa</taxon>
        <taxon>Nematoda</taxon>
        <taxon>Chromadorea</taxon>
        <taxon>Rhabditida</taxon>
        <taxon>Rhabditina</taxon>
        <taxon>Rhabditomorpha</taxon>
        <taxon>Rhabditoidea</taxon>
        <taxon>Rhabditidae</taxon>
        <taxon>Peloderinae</taxon>
        <taxon>Caenorhabditis</taxon>
    </lineage>
</organism>
<dbReference type="eggNOG" id="ENOG502TK9W">
    <property type="taxonomic scope" value="Eukaryota"/>
</dbReference>
<feature type="chain" id="PRO_5009308335" evidence="1">
    <location>
        <begin position="26"/>
        <end position="72"/>
    </location>
</feature>
<dbReference type="Proteomes" id="UP000095282">
    <property type="component" value="Unplaced"/>
</dbReference>
<reference evidence="3" key="1">
    <citation type="submission" date="2016-11" db="UniProtKB">
        <authorList>
            <consortium name="WormBaseParasite"/>
        </authorList>
    </citation>
    <scope>IDENTIFICATION</scope>
</reference>
<proteinExistence type="predicted"/>
<evidence type="ECO:0000256" key="1">
    <source>
        <dbReference type="SAM" id="SignalP"/>
    </source>
</evidence>
<evidence type="ECO:0000313" key="3">
    <source>
        <dbReference type="WBParaSite" id="Csp11.Scaffold629.g14488.t1"/>
    </source>
</evidence>
<sequence>MRIMIQSAVFLQICILFLLISFVESQFLFPFGMGQAYQRPVATGYQYSNGYGVKDSEGFFPLCRGWTCTSNS</sequence>
<keyword evidence="1" id="KW-0732">Signal</keyword>